<feature type="region of interest" description="Disordered" evidence="9">
    <location>
        <begin position="1"/>
        <end position="23"/>
    </location>
</feature>
<evidence type="ECO:0000256" key="9">
    <source>
        <dbReference type="SAM" id="MobiDB-lite"/>
    </source>
</evidence>
<sequence>MDPEKSHNSDTSTAESDKHNGRSYDCSYCKRGFTNAQALGGHMNIHRKDKEKAKAKAKAKEKNHEPDPLVRSFGSGFLQGYDHVNPGLQTRNNEQCFFPVWRPDKFPHGNPSLMRVEDHEHQEEVDLELRLGRLW</sequence>
<name>A0A8X8WEC6_SALSN</name>
<dbReference type="InterPro" id="IPR052426">
    <property type="entry name" value="Plant_dev_regulator"/>
</dbReference>
<comment type="subcellular location">
    <subcellularLocation>
        <location evidence="1">Nucleus</location>
    </subcellularLocation>
</comment>
<dbReference type="PANTHER" id="PTHR45801">
    <property type="entry name" value="OS07G0101800 PROTEIN"/>
    <property type="match status" value="1"/>
</dbReference>
<keyword evidence="2" id="KW-0479">Metal-binding</keyword>
<dbReference type="AlphaFoldDB" id="A0A8X8WEC6"/>
<evidence type="ECO:0000256" key="7">
    <source>
        <dbReference type="ARBA" id="ARBA00023242"/>
    </source>
</evidence>
<evidence type="ECO:0000256" key="8">
    <source>
        <dbReference type="PROSITE-ProRule" id="PRU00042"/>
    </source>
</evidence>
<dbReference type="PROSITE" id="PS50157">
    <property type="entry name" value="ZINC_FINGER_C2H2_2"/>
    <property type="match status" value="1"/>
</dbReference>
<evidence type="ECO:0000313" key="12">
    <source>
        <dbReference type="Proteomes" id="UP000298416"/>
    </source>
</evidence>
<feature type="compositionally biased region" description="Basic and acidic residues" evidence="9">
    <location>
        <begin position="46"/>
        <end position="68"/>
    </location>
</feature>
<dbReference type="Gene3D" id="3.30.160.60">
    <property type="entry name" value="Classic Zinc Finger"/>
    <property type="match status" value="1"/>
</dbReference>
<keyword evidence="4" id="KW-0862">Zinc</keyword>
<reference evidence="11" key="2">
    <citation type="submission" date="2020-08" db="EMBL/GenBank/DDBJ databases">
        <title>Plant Genome Project.</title>
        <authorList>
            <person name="Zhang R.-G."/>
        </authorList>
    </citation>
    <scope>NUCLEOTIDE SEQUENCE</scope>
    <source>
        <strain evidence="11">Huo1</strain>
        <tissue evidence="11">Leaf</tissue>
    </source>
</reference>
<feature type="region of interest" description="Disordered" evidence="9">
    <location>
        <begin position="40"/>
        <end position="70"/>
    </location>
</feature>
<gene>
    <name evidence="11" type="ORF">SASPL_147359</name>
</gene>
<dbReference type="Proteomes" id="UP000298416">
    <property type="component" value="Unassembled WGS sequence"/>
</dbReference>
<keyword evidence="6" id="KW-0804">Transcription</keyword>
<evidence type="ECO:0000256" key="6">
    <source>
        <dbReference type="ARBA" id="ARBA00023163"/>
    </source>
</evidence>
<dbReference type="Pfam" id="PF13912">
    <property type="entry name" value="zf-C2H2_6"/>
    <property type="match status" value="1"/>
</dbReference>
<dbReference type="PROSITE" id="PS00028">
    <property type="entry name" value="ZINC_FINGER_C2H2_1"/>
    <property type="match status" value="1"/>
</dbReference>
<evidence type="ECO:0000256" key="2">
    <source>
        <dbReference type="ARBA" id="ARBA00022723"/>
    </source>
</evidence>
<dbReference type="EMBL" id="PNBA02000018">
    <property type="protein sequence ID" value="KAG6393126.1"/>
    <property type="molecule type" value="Genomic_DNA"/>
</dbReference>
<organism evidence="11">
    <name type="scientific">Salvia splendens</name>
    <name type="common">Scarlet sage</name>
    <dbReference type="NCBI Taxonomy" id="180675"/>
    <lineage>
        <taxon>Eukaryota</taxon>
        <taxon>Viridiplantae</taxon>
        <taxon>Streptophyta</taxon>
        <taxon>Embryophyta</taxon>
        <taxon>Tracheophyta</taxon>
        <taxon>Spermatophyta</taxon>
        <taxon>Magnoliopsida</taxon>
        <taxon>eudicotyledons</taxon>
        <taxon>Gunneridae</taxon>
        <taxon>Pentapetalae</taxon>
        <taxon>asterids</taxon>
        <taxon>lamiids</taxon>
        <taxon>Lamiales</taxon>
        <taxon>Lamiaceae</taxon>
        <taxon>Nepetoideae</taxon>
        <taxon>Mentheae</taxon>
        <taxon>Salviinae</taxon>
        <taxon>Salvia</taxon>
        <taxon>Salvia subgen. Calosphace</taxon>
        <taxon>core Calosphace</taxon>
    </lineage>
</organism>
<dbReference type="InterPro" id="IPR036236">
    <property type="entry name" value="Znf_C2H2_sf"/>
</dbReference>
<reference evidence="11" key="1">
    <citation type="submission" date="2018-01" db="EMBL/GenBank/DDBJ databases">
        <authorList>
            <person name="Mao J.F."/>
        </authorList>
    </citation>
    <scope>NUCLEOTIDE SEQUENCE</scope>
    <source>
        <strain evidence="11">Huo1</strain>
        <tissue evidence="11">Leaf</tissue>
    </source>
</reference>
<comment type="caution">
    <text evidence="11">The sequence shown here is derived from an EMBL/GenBank/DDBJ whole genome shotgun (WGS) entry which is preliminary data.</text>
</comment>
<evidence type="ECO:0000256" key="1">
    <source>
        <dbReference type="ARBA" id="ARBA00004123"/>
    </source>
</evidence>
<dbReference type="GO" id="GO:0005634">
    <property type="term" value="C:nucleus"/>
    <property type="evidence" value="ECO:0007669"/>
    <property type="project" value="UniProtKB-SubCell"/>
</dbReference>
<evidence type="ECO:0000256" key="4">
    <source>
        <dbReference type="ARBA" id="ARBA00022833"/>
    </source>
</evidence>
<keyword evidence="5" id="KW-0805">Transcription regulation</keyword>
<dbReference type="PANTHER" id="PTHR45801:SF117">
    <property type="entry name" value="OS07G0417400 PROTEIN"/>
    <property type="match status" value="1"/>
</dbReference>
<accession>A0A8X8WEC6</accession>
<dbReference type="InterPro" id="IPR013087">
    <property type="entry name" value="Znf_C2H2_type"/>
</dbReference>
<protein>
    <recommendedName>
        <fullName evidence="10">C2H2-type domain-containing protein</fullName>
    </recommendedName>
</protein>
<feature type="domain" description="C2H2-type" evidence="10">
    <location>
        <begin position="24"/>
        <end position="51"/>
    </location>
</feature>
<evidence type="ECO:0000313" key="11">
    <source>
        <dbReference type="EMBL" id="KAG6393126.1"/>
    </source>
</evidence>
<keyword evidence="3 8" id="KW-0863">Zinc-finger</keyword>
<dbReference type="OrthoDB" id="780709at2759"/>
<dbReference type="SUPFAM" id="SSF57667">
    <property type="entry name" value="beta-beta-alpha zinc fingers"/>
    <property type="match status" value="1"/>
</dbReference>
<evidence type="ECO:0000256" key="5">
    <source>
        <dbReference type="ARBA" id="ARBA00023015"/>
    </source>
</evidence>
<keyword evidence="12" id="KW-1185">Reference proteome</keyword>
<dbReference type="GO" id="GO:0008270">
    <property type="term" value="F:zinc ion binding"/>
    <property type="evidence" value="ECO:0007669"/>
    <property type="project" value="UniProtKB-KW"/>
</dbReference>
<evidence type="ECO:0000256" key="3">
    <source>
        <dbReference type="ARBA" id="ARBA00022771"/>
    </source>
</evidence>
<keyword evidence="7" id="KW-0539">Nucleus</keyword>
<proteinExistence type="predicted"/>
<evidence type="ECO:0000259" key="10">
    <source>
        <dbReference type="PROSITE" id="PS50157"/>
    </source>
</evidence>